<dbReference type="PIRSF" id="PIRSF036492">
    <property type="entry name" value="ALDH"/>
    <property type="match status" value="1"/>
</dbReference>
<dbReference type="Gene3D" id="3.40.605.10">
    <property type="entry name" value="Aldehyde Dehydrogenase, Chain A, domain 1"/>
    <property type="match status" value="1"/>
</dbReference>
<dbReference type="EMBL" id="BMGY01000010">
    <property type="protein sequence ID" value="GGH84049.1"/>
    <property type="molecule type" value="Genomic_DNA"/>
</dbReference>
<name>A0ABQ2A3M3_9BACT</name>
<dbReference type="Proteomes" id="UP000637774">
    <property type="component" value="Unassembled WGS sequence"/>
</dbReference>
<evidence type="ECO:0000256" key="6">
    <source>
        <dbReference type="RuleBase" id="RU003345"/>
    </source>
</evidence>
<dbReference type="RefSeq" id="WP_188561444.1">
    <property type="nucleotide sequence ID" value="NZ_BMGY01000010.1"/>
</dbReference>
<proteinExistence type="inferred from homology"/>
<gene>
    <name evidence="8" type="ORF">GCM10011495_15070</name>
</gene>
<protein>
    <recommendedName>
        <fullName evidence="4">Aldehyde dehydrogenase</fullName>
    </recommendedName>
</protein>
<dbReference type="PANTHER" id="PTHR43570:SF20">
    <property type="entry name" value="ALDEHYDE DEHYDROGENASE ALDX-RELATED"/>
    <property type="match status" value="1"/>
</dbReference>
<evidence type="ECO:0000313" key="9">
    <source>
        <dbReference type="Proteomes" id="UP000637774"/>
    </source>
</evidence>
<evidence type="ECO:0000259" key="7">
    <source>
        <dbReference type="Pfam" id="PF00171"/>
    </source>
</evidence>
<keyword evidence="2 4" id="KW-0560">Oxidoreductase</keyword>
<dbReference type="InterPro" id="IPR029510">
    <property type="entry name" value="Ald_DH_CS_GLU"/>
</dbReference>
<evidence type="ECO:0000313" key="8">
    <source>
        <dbReference type="EMBL" id="GGH84049.1"/>
    </source>
</evidence>
<sequence length="488" mass="52846">MQPNVLVPAAVAAASTSAPIANLFQAQFDALRQHAPALRREDVVARRARLQKLSNWLHAHRTDIQAALYTDFRKPAAETDLTEIWTSLVELKHTSSHLKKWMAPRSVGVSMALLGTRSWVQVEPKGVVLIIAPWNYPFYLAVGPLISAIAAGNAVVVKPAEQTPATSALLRKLCQDLFRPEEVLLLEGGKEVATELLKLPWDHIFFTGSPEVGKIVMRAAAEHLSGLTLELGGKNPAVVDETANLRDAAEKIVWGKFLNNGQTCVAPDYLLVQESVQPALLTELTAAIQRAYNPTGAGIEHSDSLARVVNQHHFARLAGLLEDAQTKGATVAAGGTVDESQNYIEPTILTNVPADARVLEEEIFGPLLPVLTFKNLSETTAYVNARLKPLAQYVFSTSAENRRYLLDSISAGGAGVNETVLHFAHPELPAGGVGNSGLGKAHGHAGFLAFSNEKGVMRQRVGFTGIKVMYPPYTSKVQKLVDLMVKYL</sequence>
<accession>A0ABQ2A3M3</accession>
<dbReference type="PROSITE" id="PS00687">
    <property type="entry name" value="ALDEHYDE_DEHYDR_GLU"/>
    <property type="match status" value="1"/>
</dbReference>
<comment type="similarity">
    <text evidence="1 4 6">Belongs to the aldehyde dehydrogenase family.</text>
</comment>
<dbReference type="InterPro" id="IPR016162">
    <property type="entry name" value="Ald_DH_N"/>
</dbReference>
<feature type="active site" evidence="5">
    <location>
        <position position="230"/>
    </location>
</feature>
<evidence type="ECO:0000256" key="2">
    <source>
        <dbReference type="ARBA" id="ARBA00023002"/>
    </source>
</evidence>
<keyword evidence="9" id="KW-1185">Reference proteome</keyword>
<reference evidence="9" key="1">
    <citation type="journal article" date="2019" name="Int. J. Syst. Evol. Microbiol.">
        <title>The Global Catalogue of Microorganisms (GCM) 10K type strain sequencing project: providing services to taxonomists for standard genome sequencing and annotation.</title>
        <authorList>
            <consortium name="The Broad Institute Genomics Platform"/>
            <consortium name="The Broad Institute Genome Sequencing Center for Infectious Disease"/>
            <person name="Wu L."/>
            <person name="Ma J."/>
        </authorList>
    </citation>
    <scope>NUCLEOTIDE SEQUENCE [LARGE SCALE GENOMIC DNA]</scope>
    <source>
        <strain evidence="9">CGMCC 1.14966</strain>
    </source>
</reference>
<dbReference type="PANTHER" id="PTHR43570">
    <property type="entry name" value="ALDEHYDE DEHYDROGENASE"/>
    <property type="match status" value="1"/>
</dbReference>
<dbReference type="PROSITE" id="PS00070">
    <property type="entry name" value="ALDEHYDE_DEHYDR_CYS"/>
    <property type="match status" value="1"/>
</dbReference>
<dbReference type="SUPFAM" id="SSF53720">
    <property type="entry name" value="ALDH-like"/>
    <property type="match status" value="1"/>
</dbReference>
<evidence type="ECO:0000256" key="4">
    <source>
        <dbReference type="PIRNR" id="PIRNR036492"/>
    </source>
</evidence>
<comment type="caution">
    <text evidence="8">The sequence shown here is derived from an EMBL/GenBank/DDBJ whole genome shotgun (WGS) entry which is preliminary data.</text>
</comment>
<dbReference type="CDD" id="cd07134">
    <property type="entry name" value="ALDH_AlkH-like"/>
    <property type="match status" value="1"/>
</dbReference>
<evidence type="ECO:0000256" key="5">
    <source>
        <dbReference type="PROSITE-ProRule" id="PRU10007"/>
    </source>
</evidence>
<dbReference type="InterPro" id="IPR012394">
    <property type="entry name" value="Aldehyde_DH_NAD(P)"/>
</dbReference>
<dbReference type="InterPro" id="IPR015590">
    <property type="entry name" value="Aldehyde_DH_dom"/>
</dbReference>
<evidence type="ECO:0000256" key="1">
    <source>
        <dbReference type="ARBA" id="ARBA00009986"/>
    </source>
</evidence>
<dbReference type="Gene3D" id="3.40.309.10">
    <property type="entry name" value="Aldehyde Dehydrogenase, Chain A, domain 2"/>
    <property type="match status" value="1"/>
</dbReference>
<organism evidence="8 9">
    <name type="scientific">Hymenobacter frigidus</name>
    <dbReference type="NCBI Taxonomy" id="1524095"/>
    <lineage>
        <taxon>Bacteria</taxon>
        <taxon>Pseudomonadati</taxon>
        <taxon>Bacteroidota</taxon>
        <taxon>Cytophagia</taxon>
        <taxon>Cytophagales</taxon>
        <taxon>Hymenobacteraceae</taxon>
        <taxon>Hymenobacter</taxon>
    </lineage>
</organism>
<feature type="domain" description="Aldehyde dehydrogenase" evidence="7">
    <location>
        <begin position="27"/>
        <end position="454"/>
    </location>
</feature>
<keyword evidence="3" id="KW-0520">NAD</keyword>
<dbReference type="Pfam" id="PF00171">
    <property type="entry name" value="Aldedh"/>
    <property type="match status" value="1"/>
</dbReference>
<evidence type="ECO:0000256" key="3">
    <source>
        <dbReference type="ARBA" id="ARBA00023027"/>
    </source>
</evidence>
<dbReference type="InterPro" id="IPR016160">
    <property type="entry name" value="Ald_DH_CS_CYS"/>
</dbReference>
<dbReference type="InterPro" id="IPR016161">
    <property type="entry name" value="Ald_DH/histidinol_DH"/>
</dbReference>
<dbReference type="InterPro" id="IPR016163">
    <property type="entry name" value="Ald_DH_C"/>
</dbReference>